<accession>A0ABV6GFY5</accession>
<feature type="transmembrane region" description="Helical" evidence="10">
    <location>
        <begin position="349"/>
        <end position="366"/>
    </location>
</feature>
<dbReference type="InterPro" id="IPR024194">
    <property type="entry name" value="Ac/AlaTfrase_AlgI/DltB"/>
</dbReference>
<dbReference type="Pfam" id="PF03062">
    <property type="entry name" value="MBOAT"/>
    <property type="match status" value="1"/>
</dbReference>
<dbReference type="InterPro" id="IPR051085">
    <property type="entry name" value="MB_O-acyltransferase"/>
</dbReference>
<dbReference type="InterPro" id="IPR004299">
    <property type="entry name" value="MBOAT_fam"/>
</dbReference>
<name>A0ABV6GFY5_9BACI</name>
<dbReference type="RefSeq" id="WP_378934507.1">
    <property type="nucleotide sequence ID" value="NZ_JBHLVO010000009.1"/>
</dbReference>
<evidence type="ECO:0000313" key="11">
    <source>
        <dbReference type="EMBL" id="MFC0272316.1"/>
    </source>
</evidence>
<dbReference type="PANTHER" id="PTHR13285:SF23">
    <property type="entry name" value="TEICHOIC ACID D-ALANYLTRANSFERASE"/>
    <property type="match status" value="1"/>
</dbReference>
<organism evidence="11 12">
    <name type="scientific">Metabacillus herbersteinensis</name>
    <dbReference type="NCBI Taxonomy" id="283816"/>
    <lineage>
        <taxon>Bacteria</taxon>
        <taxon>Bacillati</taxon>
        <taxon>Bacillota</taxon>
        <taxon>Bacilli</taxon>
        <taxon>Bacillales</taxon>
        <taxon>Bacillaceae</taxon>
        <taxon>Metabacillus</taxon>
    </lineage>
</organism>
<feature type="transmembrane region" description="Helical" evidence="10">
    <location>
        <begin position="6"/>
        <end position="23"/>
    </location>
</feature>
<comment type="caution">
    <text evidence="11">The sequence shown here is derived from an EMBL/GenBank/DDBJ whole genome shotgun (WGS) entry which is preliminary data.</text>
</comment>
<keyword evidence="8 9" id="KW-0012">Acyltransferase</keyword>
<gene>
    <name evidence="11" type="ORF">ACFFIX_12810</name>
</gene>
<sequence length="463" mass="54315">MLFSSFTFIFLFLPIVFILNRWFEKRSLWRTRKVWLLTSSLFFYAYWEPKYLLLLLCSIIINWVIGTKLSQIKESRRLLFVLGIFFNIFFIGYYKYSGFFLENLSSLVGEDWNITNILLPLAISFFTFQQIGYLVDSYKQRVHYSLLDYSLFVTFFPQLIAGPIVQHDDLVPQLQEKFKGSSALRAAGWSLFVIGLAKKILIADTLGIWANYGYNQVSALSTFEAWWISLSYTFQLYFDFSGYSDMAIGLGLLFGITLPINFNSPYRSKNIQEFWRRWHITLGKFFTQYVYFPLGGSKKHVYRNILIVFLLSGLWHGAGWNFLIWGLLHGILSIIHRFSSKKKLTLPPFLSYFGTFLFVHLAWVFFRANSINDALIVLKKLFILDPPSSSFENLPIFLFTQTYPIIGAVTMLLSIVIIWLAPNSMQIKNHLTWDRRNAWFIIILFVTSCLFLPRVQTFLYFNF</sequence>
<evidence type="ECO:0000256" key="5">
    <source>
        <dbReference type="ARBA" id="ARBA00022692"/>
    </source>
</evidence>
<evidence type="ECO:0000256" key="1">
    <source>
        <dbReference type="ARBA" id="ARBA00004651"/>
    </source>
</evidence>
<evidence type="ECO:0000256" key="7">
    <source>
        <dbReference type="ARBA" id="ARBA00023136"/>
    </source>
</evidence>
<evidence type="ECO:0000256" key="6">
    <source>
        <dbReference type="ARBA" id="ARBA00022989"/>
    </source>
</evidence>
<feature type="transmembrane region" description="Helical" evidence="10">
    <location>
        <begin position="396"/>
        <end position="420"/>
    </location>
</feature>
<feature type="transmembrane region" description="Helical" evidence="10">
    <location>
        <begin position="146"/>
        <end position="166"/>
    </location>
</feature>
<evidence type="ECO:0000256" key="8">
    <source>
        <dbReference type="ARBA" id="ARBA00023315"/>
    </source>
</evidence>
<comment type="similarity">
    <text evidence="2 9">Belongs to the membrane-bound acyltransferase family.</text>
</comment>
<keyword evidence="3 9" id="KW-1003">Cell membrane</keyword>
<dbReference type="PIRSF" id="PIRSF016636">
    <property type="entry name" value="AlgI_DltB"/>
    <property type="match status" value="1"/>
</dbReference>
<keyword evidence="4 9" id="KW-0808">Transferase</keyword>
<evidence type="ECO:0000313" key="12">
    <source>
        <dbReference type="Proteomes" id="UP001589854"/>
    </source>
</evidence>
<feature type="transmembrane region" description="Helical" evidence="10">
    <location>
        <begin position="53"/>
        <end position="70"/>
    </location>
</feature>
<keyword evidence="6 10" id="KW-1133">Transmembrane helix</keyword>
<keyword evidence="5 10" id="KW-0812">Transmembrane</keyword>
<comment type="subcellular location">
    <subcellularLocation>
        <location evidence="1">Cell membrane</location>
        <topology evidence="1">Multi-pass membrane protein</topology>
    </subcellularLocation>
</comment>
<evidence type="ECO:0000256" key="4">
    <source>
        <dbReference type="ARBA" id="ARBA00022679"/>
    </source>
</evidence>
<dbReference type="PANTHER" id="PTHR13285">
    <property type="entry name" value="ACYLTRANSFERASE"/>
    <property type="match status" value="1"/>
</dbReference>
<protein>
    <submittedName>
        <fullName evidence="11">MBOAT family O-acyltransferase</fullName>
    </submittedName>
</protein>
<feature type="transmembrane region" description="Helical" evidence="10">
    <location>
        <begin position="243"/>
        <end position="262"/>
    </location>
</feature>
<evidence type="ECO:0000256" key="3">
    <source>
        <dbReference type="ARBA" id="ARBA00022475"/>
    </source>
</evidence>
<dbReference type="PIRSF" id="PIRSF500217">
    <property type="entry name" value="AlgI"/>
    <property type="match status" value="1"/>
</dbReference>
<feature type="transmembrane region" description="Helical" evidence="10">
    <location>
        <begin position="304"/>
        <end position="328"/>
    </location>
</feature>
<keyword evidence="7 9" id="KW-0472">Membrane</keyword>
<evidence type="ECO:0000256" key="10">
    <source>
        <dbReference type="SAM" id="Phobius"/>
    </source>
</evidence>
<feature type="transmembrane region" description="Helical" evidence="10">
    <location>
        <begin position="114"/>
        <end position="134"/>
    </location>
</feature>
<evidence type="ECO:0000256" key="9">
    <source>
        <dbReference type="PIRNR" id="PIRNR016636"/>
    </source>
</evidence>
<reference evidence="11 12" key="1">
    <citation type="submission" date="2024-09" db="EMBL/GenBank/DDBJ databases">
        <authorList>
            <person name="Sun Q."/>
            <person name="Mori K."/>
        </authorList>
    </citation>
    <scope>NUCLEOTIDE SEQUENCE [LARGE SCALE GENOMIC DNA]</scope>
    <source>
        <strain evidence="11 12">CCM 7228</strain>
    </source>
</reference>
<dbReference type="Proteomes" id="UP001589854">
    <property type="component" value="Unassembled WGS sequence"/>
</dbReference>
<feature type="transmembrane region" description="Helical" evidence="10">
    <location>
        <begin position="440"/>
        <end position="461"/>
    </location>
</feature>
<proteinExistence type="inferred from homology"/>
<feature type="transmembrane region" description="Helical" evidence="10">
    <location>
        <begin position="274"/>
        <end position="292"/>
    </location>
</feature>
<dbReference type="InterPro" id="IPR028362">
    <property type="entry name" value="AlgI"/>
</dbReference>
<keyword evidence="12" id="KW-1185">Reference proteome</keyword>
<dbReference type="EMBL" id="JBHLVO010000009">
    <property type="protein sequence ID" value="MFC0272316.1"/>
    <property type="molecule type" value="Genomic_DNA"/>
</dbReference>
<evidence type="ECO:0000256" key="2">
    <source>
        <dbReference type="ARBA" id="ARBA00010323"/>
    </source>
</evidence>
<feature type="transmembrane region" description="Helical" evidence="10">
    <location>
        <begin position="77"/>
        <end position="94"/>
    </location>
</feature>